<dbReference type="InterPro" id="IPR007320">
    <property type="entry name" value="PDCD2_C"/>
</dbReference>
<dbReference type="PANTHER" id="PTHR46421:SF1">
    <property type="entry name" value="PROGRAMMED CELL DEATH PROTEIN 2-LIKE"/>
    <property type="match status" value="1"/>
</dbReference>
<dbReference type="OrthoDB" id="366284at2759"/>
<feature type="domain" description="Programmed cell death protein 2 C-terminal" evidence="2">
    <location>
        <begin position="286"/>
        <end position="386"/>
    </location>
</feature>
<sequence>MSVLLGIRDAAVSKTAQTFPTLNKIGGEPDHFLKSSAPLLCPQCEKMMPLVVQLYCPLDHSPYHRTLYIYTCVNRLCWGKNSSWKVLREQKLDESFTSTASTSMAVDSQKDVWGAADDDWGDDNENDGQASLDVEKMKDIEEVTTMINEDLTLDAAEQESSSEAEEDMSPVQKTSESMPISEVDGVYREDAAMSQESLSRMLKLMASEHTGVEQPNLQNTHLNSYYLNVFEDCDREAPTRHVKELLESYSKKEGKTFQNMLTSVKSGQQISVDTEDYESDDIKYKDTGFYKFHKTVSSWPEQCVRYNLGGAALPLTSEQLQPGKCMHCGSDRQFELQLMPALVSALTFPDSQDYAVEFGTILIFTCKHSCWEKETETPRSEHCIVQCEKEQFLLH</sequence>
<dbReference type="EMBL" id="CAHIKZ030000002">
    <property type="protein sequence ID" value="CAE1138294.1"/>
    <property type="molecule type" value="Genomic_DNA"/>
</dbReference>
<accession>A0A812AKX7</accession>
<evidence type="ECO:0000313" key="4">
    <source>
        <dbReference type="Proteomes" id="UP000597762"/>
    </source>
</evidence>
<dbReference type="GO" id="GO:0006915">
    <property type="term" value="P:apoptotic process"/>
    <property type="evidence" value="ECO:0007669"/>
    <property type="project" value="TreeGrafter"/>
</dbReference>
<dbReference type="Pfam" id="PF04194">
    <property type="entry name" value="PDCD2_C"/>
    <property type="match status" value="1"/>
</dbReference>
<evidence type="ECO:0000313" key="3">
    <source>
        <dbReference type="EMBL" id="CAE1138294.1"/>
    </source>
</evidence>
<name>A0A812AKX7_ACAPH</name>
<feature type="compositionally biased region" description="Acidic residues" evidence="1">
    <location>
        <begin position="156"/>
        <end position="168"/>
    </location>
</feature>
<dbReference type="Proteomes" id="UP000597762">
    <property type="component" value="Unassembled WGS sequence"/>
</dbReference>
<dbReference type="InterPro" id="IPR052815">
    <property type="entry name" value="PDCD2-like_regulator"/>
</dbReference>
<dbReference type="AlphaFoldDB" id="A0A812AKX7"/>
<keyword evidence="4" id="KW-1185">Reference proteome</keyword>
<dbReference type="PANTHER" id="PTHR46421">
    <property type="entry name" value="PROGRAMMED CELL DEATH PROTEIN 2-LIKE"/>
    <property type="match status" value="1"/>
</dbReference>
<organism evidence="3 4">
    <name type="scientific">Acanthosepion pharaonis</name>
    <name type="common">Pharaoh cuttlefish</name>
    <name type="synonym">Sepia pharaonis</name>
    <dbReference type="NCBI Taxonomy" id="158019"/>
    <lineage>
        <taxon>Eukaryota</taxon>
        <taxon>Metazoa</taxon>
        <taxon>Spiralia</taxon>
        <taxon>Lophotrochozoa</taxon>
        <taxon>Mollusca</taxon>
        <taxon>Cephalopoda</taxon>
        <taxon>Coleoidea</taxon>
        <taxon>Decapodiformes</taxon>
        <taxon>Sepiida</taxon>
        <taxon>Sepiina</taxon>
        <taxon>Sepiidae</taxon>
        <taxon>Acanthosepion</taxon>
    </lineage>
</organism>
<evidence type="ECO:0000256" key="1">
    <source>
        <dbReference type="SAM" id="MobiDB-lite"/>
    </source>
</evidence>
<protein>
    <submittedName>
        <fullName evidence="3">TSR4</fullName>
    </submittedName>
</protein>
<dbReference type="GO" id="GO:0005737">
    <property type="term" value="C:cytoplasm"/>
    <property type="evidence" value="ECO:0007669"/>
    <property type="project" value="InterPro"/>
</dbReference>
<gene>
    <name evidence="3" type="ORF">SPHA_216</name>
</gene>
<evidence type="ECO:0000259" key="2">
    <source>
        <dbReference type="Pfam" id="PF04194"/>
    </source>
</evidence>
<feature type="region of interest" description="Disordered" evidence="1">
    <location>
        <begin position="156"/>
        <end position="178"/>
    </location>
</feature>
<reference evidence="3" key="1">
    <citation type="submission" date="2021-01" db="EMBL/GenBank/DDBJ databases">
        <authorList>
            <person name="Li R."/>
            <person name="Bekaert M."/>
        </authorList>
    </citation>
    <scope>NUCLEOTIDE SEQUENCE</scope>
    <source>
        <strain evidence="3">Farmed</strain>
    </source>
</reference>
<comment type="caution">
    <text evidence="3">The sequence shown here is derived from an EMBL/GenBank/DDBJ whole genome shotgun (WGS) entry which is preliminary data.</text>
</comment>
<proteinExistence type="predicted"/>